<name>A0A5R8LQD9_LACZE</name>
<protein>
    <submittedName>
        <fullName evidence="1">Uncharacterized protein</fullName>
    </submittedName>
</protein>
<accession>A0A5R8LQD9</accession>
<reference evidence="1 2" key="1">
    <citation type="submission" date="2019-05" db="EMBL/GenBank/DDBJ databases">
        <title>Genome-based reclassification of Lactobacillus casei as Lactobacillus casei subsp. casei. subsp.nov., description of Lactobacillus casei subsp. zeae subsp. nov., and emended description of Lactobacillus casei.</title>
        <authorList>
            <person name="Huang C.-H."/>
        </authorList>
    </citation>
    <scope>NUCLEOTIDE SEQUENCE [LARGE SCALE GENOMIC DNA]</scope>
    <source>
        <strain evidence="1 2">CRBIP24.58</strain>
    </source>
</reference>
<sequence>MEQFLVLVPFLLTRRKIKKPQIKFIDFSGSACYANAIKTEIERRHLNMRIKDRFTPSKLNAGAAVGAGFFGVRRRWASSRSI</sequence>
<evidence type="ECO:0000313" key="2">
    <source>
        <dbReference type="Proteomes" id="UP000307781"/>
    </source>
</evidence>
<gene>
    <name evidence="1" type="ORF">FEI14_12395</name>
</gene>
<evidence type="ECO:0000313" key="1">
    <source>
        <dbReference type="EMBL" id="TLF39484.1"/>
    </source>
</evidence>
<proteinExistence type="predicted"/>
<comment type="caution">
    <text evidence="1">The sequence shown here is derived from an EMBL/GenBank/DDBJ whole genome shotgun (WGS) entry which is preliminary data.</text>
</comment>
<dbReference type="Proteomes" id="UP000307781">
    <property type="component" value="Unassembled WGS sequence"/>
</dbReference>
<dbReference type="EMBL" id="VBWN01000011">
    <property type="protein sequence ID" value="TLF39484.1"/>
    <property type="molecule type" value="Genomic_DNA"/>
</dbReference>
<organism evidence="1 2">
    <name type="scientific">Lacticaseibacillus zeae</name>
    <name type="common">Lactobacillus zeae</name>
    <dbReference type="NCBI Taxonomy" id="57037"/>
    <lineage>
        <taxon>Bacteria</taxon>
        <taxon>Bacillati</taxon>
        <taxon>Bacillota</taxon>
        <taxon>Bacilli</taxon>
        <taxon>Lactobacillales</taxon>
        <taxon>Lactobacillaceae</taxon>
        <taxon>Lacticaseibacillus</taxon>
    </lineage>
</organism>
<dbReference type="AlphaFoldDB" id="A0A5R8LQD9"/>